<dbReference type="InterPro" id="IPR025110">
    <property type="entry name" value="AMP-bd_C"/>
</dbReference>
<dbReference type="CDD" id="cd05930">
    <property type="entry name" value="A_NRPS"/>
    <property type="match status" value="1"/>
</dbReference>
<dbReference type="SUPFAM" id="SSF56801">
    <property type="entry name" value="Acetyl-CoA synthetase-like"/>
    <property type="match status" value="1"/>
</dbReference>
<dbReference type="InterPro" id="IPR020845">
    <property type="entry name" value="AMP-binding_CS"/>
</dbReference>
<evidence type="ECO:0000313" key="7">
    <source>
        <dbReference type="Proteomes" id="UP000510844"/>
    </source>
</evidence>
<dbReference type="PROSITE" id="PS00455">
    <property type="entry name" value="AMP_BINDING"/>
    <property type="match status" value="1"/>
</dbReference>
<evidence type="ECO:0000313" key="6">
    <source>
        <dbReference type="EMBL" id="QLQ36672.1"/>
    </source>
</evidence>
<dbReference type="PANTHER" id="PTHR45527:SF1">
    <property type="entry name" value="FATTY ACID SYNTHASE"/>
    <property type="match status" value="1"/>
</dbReference>
<evidence type="ECO:0000256" key="1">
    <source>
        <dbReference type="ARBA" id="ARBA00001957"/>
    </source>
</evidence>
<dbReference type="GO" id="GO:0005737">
    <property type="term" value="C:cytoplasm"/>
    <property type="evidence" value="ECO:0007669"/>
    <property type="project" value="TreeGrafter"/>
</dbReference>
<dbReference type="GO" id="GO:0072330">
    <property type="term" value="P:monocarboxylic acid biosynthetic process"/>
    <property type="evidence" value="ECO:0007669"/>
    <property type="project" value="UniProtKB-ARBA"/>
</dbReference>
<dbReference type="Pfam" id="PF00550">
    <property type="entry name" value="PP-binding"/>
    <property type="match status" value="1"/>
</dbReference>
<dbReference type="PANTHER" id="PTHR45527">
    <property type="entry name" value="NONRIBOSOMAL PEPTIDE SYNTHETASE"/>
    <property type="match status" value="1"/>
</dbReference>
<dbReference type="Pfam" id="PF00668">
    <property type="entry name" value="Condensation"/>
    <property type="match status" value="2"/>
</dbReference>
<dbReference type="GO" id="GO:0044550">
    <property type="term" value="P:secondary metabolite biosynthetic process"/>
    <property type="evidence" value="ECO:0007669"/>
    <property type="project" value="TreeGrafter"/>
</dbReference>
<dbReference type="SMART" id="SM00823">
    <property type="entry name" value="PKS_PP"/>
    <property type="match status" value="1"/>
</dbReference>
<dbReference type="RefSeq" id="WP_181569187.1">
    <property type="nucleotide sequence ID" value="NZ_CP059322.2"/>
</dbReference>
<dbReference type="Gene3D" id="3.40.50.1820">
    <property type="entry name" value="alpha/beta hydrolase"/>
    <property type="match status" value="1"/>
</dbReference>
<dbReference type="InterPro" id="IPR020806">
    <property type="entry name" value="PKS_PP-bd"/>
</dbReference>
<dbReference type="InterPro" id="IPR010071">
    <property type="entry name" value="AA_adenyl_dom"/>
</dbReference>
<keyword evidence="7" id="KW-1185">Reference proteome</keyword>
<dbReference type="InterPro" id="IPR029058">
    <property type="entry name" value="AB_hydrolase_fold"/>
</dbReference>
<evidence type="ECO:0000256" key="2">
    <source>
        <dbReference type="ARBA" id="ARBA00022450"/>
    </source>
</evidence>
<dbReference type="NCBIfam" id="TIGR01733">
    <property type="entry name" value="AA-adenyl-dom"/>
    <property type="match status" value="1"/>
</dbReference>
<dbReference type="InterPro" id="IPR042099">
    <property type="entry name" value="ANL_N_sf"/>
</dbReference>
<dbReference type="Gene3D" id="3.30.559.30">
    <property type="entry name" value="Nonribosomal peptide synthetase, condensation domain"/>
    <property type="match status" value="2"/>
</dbReference>
<dbReference type="InterPro" id="IPR006162">
    <property type="entry name" value="Ppantetheine_attach_site"/>
</dbReference>
<dbReference type="InterPro" id="IPR009081">
    <property type="entry name" value="PP-bd_ACP"/>
</dbReference>
<dbReference type="GO" id="GO:0043041">
    <property type="term" value="P:amino acid activation for nonribosomal peptide biosynthetic process"/>
    <property type="evidence" value="ECO:0007669"/>
    <property type="project" value="TreeGrafter"/>
</dbReference>
<feature type="region of interest" description="Disordered" evidence="4">
    <location>
        <begin position="995"/>
        <end position="1026"/>
    </location>
</feature>
<dbReference type="PROSITE" id="PS50075">
    <property type="entry name" value="CARRIER"/>
    <property type="match status" value="1"/>
</dbReference>
<protein>
    <submittedName>
        <fullName evidence="6">Amino acid adenylation domain-containing protein</fullName>
    </submittedName>
</protein>
<keyword evidence="3" id="KW-0597">Phosphoprotein</keyword>
<accession>A0A7L6B429</accession>
<sequence length="1511" mass="160652">MRPELARRPLSDTVAASFAQERFWFVDQLRPDSALHNLAFGVDVDGPLDEGALAAALHEVVRRHELLRTRFAVVDGALCLGPVDPVGPRLVARDVPAARLDELTRAAADKPFDYRAGPLLRMLLLRRSPSRHRLVLVAHHAVFDGWSFGVFLAELAELYAAHRQDRPARLPGLALQYRDYAAWQREAFAAGAFDEDLAYWAGQLAGDPPPPPLPADFPRPSRPLLRGATHRFQLPASDVRALRTLAAEEQATEFMAYLVVLQALLWRRGGQTEPRVGSPTAGRSDERLDALIGPFINVVVLRGDLSGDPTLRQLLGRARAATTGALAHQHAPLQHVVERTAARRAPYHVALAVQNFRAPPLDLGEGLRISAFPVDVDAAQHDLSVFVTPSADGAQCMLQYDTAVLRPDTVVALATDFAELVRRLARDPDLPLARLARPEPSPGRFARDAPFPLATAQRRWHAAELARPGDPAAKIVRVVELRPARPAAQVRTAVERLARRHEMLRVGIAPDGRTQSLRPDGGPELRVASTAGDGDPIRGAVERARAAVPHLDRCGVEVTLVEPAGRSVLVIAAHRAVVDDDGVDRLCRDLAADDPATEPEDRWELAPGHLDWALWCRRRAARRDEAAEALWSHRHAAAAEPLVLAGRAPATAADTATRDVRVRLDAAATARLDAVCAAAAVSRRTGLLTVLGLLLARHTGRTETWIGVEVAPPGAPDPHIEVGTRAELLPVPVEAGDAGLPEVLTAVEAALAEARAHAGSEATPAAARIVFRHRPAVPADPATGGVGVDVTGAAEAELTVTARDAADGVDLVFAFRAQQFEPDAAEQLAGRFAALLDRLCATPDRPVRRAAVVVGAERAALLRAGDRLAATGPDATLHGRFATHAAADPERIALLHGARAVRYGELDRWSNQIGHALVRLGVPSGGVVAVVAENGPLAVAALLGVLKAGAAFACLDPAQPPARLDAVLRRTAPAAVLMDRAAAARHGGSATVVLDDGGASEREPVPEPWRGPVLDTGSEPATAPGRTVTPNDLAYLAFTSGSTGRPKAIPHAHRDLAQFAQWQSTAFDVGPGARMGQLAPMPFDVAYCEIFGALCHGATLCLRPAGGHGDPVALAAWLARDRVSVLQVIPALFREMLAAAGPLPELRTVLFVGEALHTELVRRARHRLGPAVRLVNVYGPTEVVAATYQVVTDLPDTAVVPIGHPIDGRQVVVLDPAGELCPPGATGEVCVHSSYLAPGYRGDEAQTAQRFVTGVLPEVPGVLYRTGDLARLRPGDLALEFAGRLDNQVKISGIRLELEEVEAAVARHPDVRQCVAAVRGGSGPYDPGRLVAYVVTDDGAAPADLRDVLRDSVPTHMVPADVVALPALPRTANGKIDRAALPDPPTRPDTGAAHVAPRTFLERQLAGLVAQVLGVERVGVHDDFFALGGNSLQAARLVNRAREALGLELSLQSLLTEPTVAAAAAAADRTGGYEAEVARLERELRELPPEQLRALLARHQAGGVPAEPREP</sequence>
<dbReference type="SUPFAM" id="SSF52777">
    <property type="entry name" value="CoA-dependent acyltransferases"/>
    <property type="match status" value="4"/>
</dbReference>
<dbReference type="Pfam" id="PF13193">
    <property type="entry name" value="AMP-binding_C"/>
    <property type="match status" value="1"/>
</dbReference>
<evidence type="ECO:0000259" key="5">
    <source>
        <dbReference type="PROSITE" id="PS50075"/>
    </source>
</evidence>
<dbReference type="Proteomes" id="UP000510844">
    <property type="component" value="Chromosome"/>
</dbReference>
<dbReference type="Gene3D" id="3.40.50.12780">
    <property type="entry name" value="N-terminal domain of ligase-like"/>
    <property type="match status" value="1"/>
</dbReference>
<dbReference type="PROSITE" id="PS00012">
    <property type="entry name" value="PHOSPHOPANTETHEINE"/>
    <property type="match status" value="1"/>
</dbReference>
<dbReference type="SUPFAM" id="SSF47336">
    <property type="entry name" value="ACP-like"/>
    <property type="match status" value="1"/>
</dbReference>
<dbReference type="InterPro" id="IPR036736">
    <property type="entry name" value="ACP-like_sf"/>
</dbReference>
<feature type="domain" description="Carrier" evidence="5">
    <location>
        <begin position="1396"/>
        <end position="1471"/>
    </location>
</feature>
<keyword evidence="2" id="KW-0596">Phosphopantetheine</keyword>
<dbReference type="KEGG" id="mfeu:H1D33_25970"/>
<dbReference type="GO" id="GO:0008610">
    <property type="term" value="P:lipid biosynthetic process"/>
    <property type="evidence" value="ECO:0007669"/>
    <property type="project" value="UniProtKB-ARBA"/>
</dbReference>
<dbReference type="InterPro" id="IPR023213">
    <property type="entry name" value="CAT-like_dom_sf"/>
</dbReference>
<dbReference type="InterPro" id="IPR001242">
    <property type="entry name" value="Condensation_dom"/>
</dbReference>
<reference evidence="6 7" key="2">
    <citation type="journal article" date="2021" name="Mar. Drugs">
        <title>A New Micromonospora Strain with Antibiotic Activity Isolated from the Microbiome of a Mid-Atlantic Deep-Sea Sponge.</title>
        <authorList>
            <person name="Back C.R."/>
            <person name="Stennett H.L."/>
            <person name="Williams S.E."/>
            <person name="Wang L."/>
            <person name="Ojeda Gomez J."/>
            <person name="Abdulle O.M."/>
            <person name="Duffy T."/>
            <person name="Neal C."/>
            <person name="Mantell J."/>
            <person name="Jepson M.A."/>
            <person name="Hendry K.R."/>
            <person name="Powell D."/>
            <person name="Stach J.E.M."/>
            <person name="Essex-Lopresti A.E."/>
            <person name="Willis C.L."/>
            <person name="Curnow P."/>
            <person name="Race P.R."/>
        </authorList>
    </citation>
    <scope>NUCLEOTIDE SEQUENCE [LARGE SCALE GENOMIC DNA]</scope>
    <source>
        <strain evidence="6 7">28ISP2-46</strain>
    </source>
</reference>
<evidence type="ECO:0000256" key="3">
    <source>
        <dbReference type="ARBA" id="ARBA00022553"/>
    </source>
</evidence>
<dbReference type="FunFam" id="1.10.1200.10:FF:000016">
    <property type="entry name" value="Non-ribosomal peptide synthase"/>
    <property type="match status" value="1"/>
</dbReference>
<name>A0A7L6B429_9ACTN</name>
<dbReference type="GO" id="GO:0031177">
    <property type="term" value="F:phosphopantetheine binding"/>
    <property type="evidence" value="ECO:0007669"/>
    <property type="project" value="InterPro"/>
</dbReference>
<dbReference type="EMBL" id="CP059322">
    <property type="protein sequence ID" value="QLQ36672.1"/>
    <property type="molecule type" value="Genomic_DNA"/>
</dbReference>
<evidence type="ECO:0000256" key="4">
    <source>
        <dbReference type="SAM" id="MobiDB-lite"/>
    </source>
</evidence>
<dbReference type="InterPro" id="IPR045851">
    <property type="entry name" value="AMP-bd_C_sf"/>
</dbReference>
<dbReference type="CDD" id="cd19531">
    <property type="entry name" value="LCL_NRPS-like"/>
    <property type="match status" value="1"/>
</dbReference>
<reference evidence="7" key="1">
    <citation type="submission" date="2020-07" db="EMBL/GenBank/DDBJ databases">
        <title>A new Micromonospora strain with potent antibiotic activity isolated from the microbiome of a mid-Atlantic deep-sea sponge.</title>
        <authorList>
            <person name="Back C.R."/>
            <person name="Stennett H.L."/>
            <person name="Williams S.E."/>
            <person name="Wang L."/>
            <person name="Ojeda Gomez J."/>
            <person name="Abdulle O.M."/>
            <person name="Duffy T."/>
            <person name="Hendry K.R."/>
            <person name="Powell D."/>
            <person name="Stach J.E."/>
            <person name="Essex-Lopresti A.E."/>
            <person name="Willis C.L."/>
            <person name="Curnow P."/>
            <person name="Race P.R."/>
        </authorList>
    </citation>
    <scope>NUCLEOTIDE SEQUENCE [LARGE SCALE GENOMIC DNA]</scope>
    <source>
        <strain evidence="7">28ISP2-46</strain>
    </source>
</reference>
<dbReference type="Pfam" id="PF00501">
    <property type="entry name" value="AMP-binding"/>
    <property type="match status" value="1"/>
</dbReference>
<dbReference type="InterPro" id="IPR000873">
    <property type="entry name" value="AMP-dep_synth/lig_dom"/>
</dbReference>
<dbReference type="GO" id="GO:0003824">
    <property type="term" value="F:catalytic activity"/>
    <property type="evidence" value="ECO:0007669"/>
    <property type="project" value="InterPro"/>
</dbReference>
<organism evidence="6 7">
    <name type="scientific">Micromonospora robiginosa</name>
    <dbReference type="NCBI Taxonomy" id="2749844"/>
    <lineage>
        <taxon>Bacteria</taxon>
        <taxon>Bacillati</taxon>
        <taxon>Actinomycetota</taxon>
        <taxon>Actinomycetes</taxon>
        <taxon>Micromonosporales</taxon>
        <taxon>Micromonosporaceae</taxon>
        <taxon>Micromonospora</taxon>
    </lineage>
</organism>
<gene>
    <name evidence="6" type="ORF">H1D33_25970</name>
</gene>
<dbReference type="Gene3D" id="3.30.300.30">
    <property type="match status" value="1"/>
</dbReference>
<proteinExistence type="predicted"/>
<comment type="cofactor">
    <cofactor evidence="1">
        <name>pantetheine 4'-phosphate</name>
        <dbReference type="ChEBI" id="CHEBI:47942"/>
    </cofactor>
</comment>
<dbReference type="Gene3D" id="3.30.559.10">
    <property type="entry name" value="Chloramphenicol acetyltransferase-like domain"/>
    <property type="match status" value="2"/>
</dbReference>